<dbReference type="RefSeq" id="WP_354462117.1">
    <property type="nucleotide sequence ID" value="NZ_JBEWSZ010000001.1"/>
</dbReference>
<evidence type="ECO:0000313" key="2">
    <source>
        <dbReference type="Proteomes" id="UP001548832"/>
    </source>
</evidence>
<accession>A0ABV2D835</accession>
<name>A0ABV2D835_9HYPH</name>
<proteinExistence type="predicted"/>
<organism evidence="1 2">
    <name type="scientific">Mesorhizobium shangrilense</name>
    <dbReference type="NCBI Taxonomy" id="460060"/>
    <lineage>
        <taxon>Bacteria</taxon>
        <taxon>Pseudomonadati</taxon>
        <taxon>Pseudomonadota</taxon>
        <taxon>Alphaproteobacteria</taxon>
        <taxon>Hyphomicrobiales</taxon>
        <taxon>Phyllobacteriaceae</taxon>
        <taxon>Mesorhizobium</taxon>
    </lineage>
</organism>
<reference evidence="1 2" key="1">
    <citation type="submission" date="2024-06" db="EMBL/GenBank/DDBJ databases">
        <authorList>
            <person name="Kim D.-U."/>
        </authorList>
    </citation>
    <scope>NUCLEOTIDE SEQUENCE [LARGE SCALE GENOMIC DNA]</scope>
    <source>
        <strain evidence="1 2">KACC15460</strain>
    </source>
</reference>
<comment type="caution">
    <text evidence="1">The sequence shown here is derived from an EMBL/GenBank/DDBJ whole genome shotgun (WGS) entry which is preliminary data.</text>
</comment>
<dbReference type="Proteomes" id="UP001548832">
    <property type="component" value="Unassembled WGS sequence"/>
</dbReference>
<protein>
    <submittedName>
        <fullName evidence="1">Uncharacterized protein</fullName>
    </submittedName>
</protein>
<keyword evidence="2" id="KW-1185">Reference proteome</keyword>
<evidence type="ECO:0000313" key="1">
    <source>
        <dbReference type="EMBL" id="MET2826112.1"/>
    </source>
</evidence>
<gene>
    <name evidence="1" type="ORF">ABVQ20_03885</name>
</gene>
<sequence>MYALTPPPSWSTLSTDGYRSKPDREWFYHFRDGGYASILHLDIQVETPAERDLSSGRFLERYMCQERKLPTAFVCSAICKTIRAPTSFKFN</sequence>
<dbReference type="EMBL" id="JBEWSZ010000001">
    <property type="protein sequence ID" value="MET2826112.1"/>
    <property type="molecule type" value="Genomic_DNA"/>
</dbReference>